<dbReference type="EnsemblMetazoa" id="BGLB029504-RC">
    <property type="protein sequence ID" value="BGLB029504-PC"/>
    <property type="gene ID" value="BGLB029504"/>
</dbReference>
<evidence type="ECO:0000313" key="6">
    <source>
        <dbReference type="Proteomes" id="UP000076420"/>
    </source>
</evidence>
<dbReference type="EnsemblMetazoa" id="BGLB029504-RB">
    <property type="protein sequence ID" value="BGLB029504-PB"/>
    <property type="gene ID" value="BGLB029504"/>
</dbReference>
<dbReference type="EnsemblMetazoa" id="BGLB029504-RD">
    <property type="protein sequence ID" value="BGLB029504-PD"/>
    <property type="gene ID" value="BGLB029504"/>
</dbReference>
<feature type="region of interest" description="Disordered" evidence="1">
    <location>
        <begin position="656"/>
        <end position="685"/>
    </location>
</feature>
<dbReference type="RefSeq" id="XP_013096177.2">
    <property type="nucleotide sequence ID" value="XM_013240723.2"/>
</dbReference>
<evidence type="ECO:0000313" key="5">
    <source>
        <dbReference type="EnsemblMetazoa" id="BGLB029504-PF"/>
    </source>
</evidence>
<reference evidence="5" key="1">
    <citation type="journal article" date="2004" name="J. Parasitol.">
        <title>The mitochondrial genome of Biomphalaria glabrata (Gastropoda: Basommatophora), intermediate host of Schistosoma mansoni.</title>
        <authorList>
            <person name="DeJong R.J."/>
            <person name="Emery A.M."/>
            <person name="Adema C.M."/>
        </authorList>
    </citation>
    <scope>NUCLEOTIDE SEQUENCE</scope>
    <source>
        <strain evidence="5">BB02</strain>
    </source>
</reference>
<protein>
    <recommendedName>
        <fullName evidence="7">Ig-like domain-containing protein</fullName>
    </recommendedName>
</protein>
<dbReference type="PROSITE" id="PS51257">
    <property type="entry name" value="PROKAR_LIPOPROTEIN"/>
    <property type="match status" value="1"/>
</dbReference>
<dbReference type="KEGG" id="bgt:106079552"/>
<dbReference type="OrthoDB" id="10324957at2759"/>
<dbReference type="Proteomes" id="UP000076420">
    <property type="component" value="Unassembled WGS sequence"/>
</dbReference>
<keyword evidence="2" id="KW-0472">Membrane</keyword>
<dbReference type="AlphaFoldDB" id="A0A2C9LCI9"/>
<evidence type="ECO:0008006" key="7">
    <source>
        <dbReference type="Google" id="ProtNLM"/>
    </source>
</evidence>
<reference evidence="5" key="2">
    <citation type="submission" date="2013-03" db="EMBL/GenBank/DDBJ databases">
        <title>Sequence assembly of the Biomphalaria glabrata genome version 4.3.</title>
        <authorList>
            <person name="Warren W."/>
            <person name="Wilson R.K."/>
            <person name="Hillier L.W."/>
            <person name="Minx P."/>
        </authorList>
    </citation>
    <scope>NUCLEOTIDE SEQUENCE</scope>
    <source>
        <strain evidence="5">BB02</strain>
    </source>
</reference>
<feature type="compositionally biased region" description="Low complexity" evidence="1">
    <location>
        <begin position="524"/>
        <end position="533"/>
    </location>
</feature>
<proteinExistence type="predicted"/>
<accession>A0A2C9LCI9</accession>
<feature type="chain" id="PRO_5014285087" description="Ig-like domain-containing protein" evidence="3">
    <location>
        <begin position="19"/>
        <end position="708"/>
    </location>
</feature>
<evidence type="ECO:0000256" key="2">
    <source>
        <dbReference type="SAM" id="Phobius"/>
    </source>
</evidence>
<feature type="region of interest" description="Disordered" evidence="1">
    <location>
        <begin position="508"/>
        <end position="533"/>
    </location>
</feature>
<feature type="transmembrane region" description="Helical" evidence="2">
    <location>
        <begin position="431"/>
        <end position="454"/>
    </location>
</feature>
<evidence type="ECO:0000256" key="3">
    <source>
        <dbReference type="SAM" id="SignalP"/>
    </source>
</evidence>
<feature type="signal peptide" evidence="3">
    <location>
        <begin position="1"/>
        <end position="18"/>
    </location>
</feature>
<dbReference type="EnsemblMetazoa" id="BGLB029504-RF">
    <property type="protein sequence ID" value="BGLB029504-PF"/>
    <property type="gene ID" value="BGLB029504"/>
</dbReference>
<feature type="compositionally biased region" description="Basic and acidic residues" evidence="1">
    <location>
        <begin position="511"/>
        <end position="521"/>
    </location>
</feature>
<feature type="region of interest" description="Disordered" evidence="1">
    <location>
        <begin position="583"/>
        <end position="602"/>
    </location>
</feature>
<dbReference type="EnsemblMetazoa" id="BGLB029504-RE">
    <property type="protein sequence ID" value="BGLB029504-PE"/>
    <property type="gene ID" value="BGLB029504"/>
</dbReference>
<name>A0A2C9LCI9_BIOGL</name>
<dbReference type="EnsemblMetazoa" id="BGLB029504-RG">
    <property type="protein sequence ID" value="BGLB029504-PG"/>
    <property type="gene ID" value="BGLB029504"/>
</dbReference>
<gene>
    <name evidence="4" type="primary">106079552</name>
</gene>
<dbReference type="VEuPathDB" id="VectorBase:BGLAX_046436"/>
<evidence type="ECO:0000313" key="4">
    <source>
        <dbReference type="EnsemblMetazoa" id="BGLB029504-PB"/>
    </source>
</evidence>
<organism evidence="4 6">
    <name type="scientific">Biomphalaria glabrata</name>
    <name type="common">Bloodfluke planorb</name>
    <name type="synonym">Freshwater snail</name>
    <dbReference type="NCBI Taxonomy" id="6526"/>
    <lineage>
        <taxon>Eukaryota</taxon>
        <taxon>Metazoa</taxon>
        <taxon>Spiralia</taxon>
        <taxon>Lophotrochozoa</taxon>
        <taxon>Mollusca</taxon>
        <taxon>Gastropoda</taxon>
        <taxon>Heterobranchia</taxon>
        <taxon>Euthyneura</taxon>
        <taxon>Panpulmonata</taxon>
        <taxon>Hygrophila</taxon>
        <taxon>Lymnaeoidea</taxon>
        <taxon>Planorbidae</taxon>
        <taxon>Biomphalaria</taxon>
    </lineage>
</organism>
<keyword evidence="2" id="KW-0812">Transmembrane</keyword>
<evidence type="ECO:0000256" key="1">
    <source>
        <dbReference type="SAM" id="MobiDB-lite"/>
    </source>
</evidence>
<keyword evidence="3" id="KW-0732">Signal</keyword>
<keyword evidence="2" id="KW-1133">Transmembrane helix</keyword>
<dbReference type="EnsemblMetazoa" id="BGLB029504-RA">
    <property type="protein sequence ID" value="BGLB029504-PA"/>
    <property type="gene ID" value="BGLB029504"/>
</dbReference>
<reference evidence="4" key="3">
    <citation type="submission" date="2020-05" db="UniProtKB">
        <authorList>
            <consortium name="EnsemblMetazoa"/>
        </authorList>
    </citation>
    <scope>IDENTIFICATION</scope>
    <source>
        <strain evidence="4">BB02</strain>
    </source>
</reference>
<dbReference type="VEuPathDB" id="VectorBase:BGLB029504"/>
<feature type="compositionally biased region" description="Polar residues" evidence="1">
    <location>
        <begin position="663"/>
        <end position="678"/>
    </location>
</feature>
<sequence>MKIRALLIFISVLTYSCAQGVFEFPAVEGNPITMDCSYSEVQWLVTNNNYTRVVANCANTNCTNNEPNDYLASIPSTGSKKNSLLLVKSVRRPGLEAQCRVNNTFTAYFWKLRTIVKPTIPNCNVPVPQSDGQTIHVQCNTFVYPSALCNIYLQGQLNVSSRSSTYNHTWSVTNNLTFTTCLLSFQIKDAVWNSSAVFRVGVYPDVNLGYTYEIYNNWSLLLVPVQDRPKVIAVTANQRSGYLLVINNSPVTIRCVAIGQTGSTFSLYNQATNQVLATTTIPQILEYNLTNVIELRNTMIRCQVNGAEDSRKFIHLYYGAGNSPVTSFTANWKSDVVTVTQGSDVSVNCTGDDIQGYKLILSYHFLDGFESVMDEAELPDNILHVFHNIPCGNLSYLSCRVDNDSTTEKLINITVECVKSSCCDLSSSFPIIPVAAGVAPGVALIILIIIIVCACRHCRSNNKKCDTKSKVTSNISLKRDTTTNIDNLNTQINFMDYIDNKTINSNLNRKGSKDSSVDRRYSSPLPNTNNLLRNTPKRMSITRNSTRKKLAASLYSESSIHNPNEITQNQDIYYINSGYVSSSDTSLHQDMSSSSSSVTLPPSYRSVTISSKDYDVPYSVVNRTKAVDISQKPTNHSTQSKPIVPYQREYDLPYGHEYRDKSTSNAPVRQQNHSNSRAPSKPQRLNLAQTKPITELNMSHGQGYSTEV</sequence>